<sequence>MSTTETLADQLRAQARRRLDRVEPRDEGRNARLALALLDAACYVETLPAEDPLPELPEIGEVLRHWPWGEPADLIRLLADA</sequence>
<proteinExistence type="predicted"/>
<accession>A0A919QE07</accession>
<dbReference type="AlphaFoldDB" id="A0A919QE07"/>
<keyword evidence="2" id="KW-1185">Reference proteome</keyword>
<comment type="caution">
    <text evidence="1">The sequence shown here is derived from an EMBL/GenBank/DDBJ whole genome shotgun (WGS) entry which is preliminary data.</text>
</comment>
<evidence type="ECO:0000313" key="2">
    <source>
        <dbReference type="Proteomes" id="UP000640052"/>
    </source>
</evidence>
<evidence type="ECO:0000313" key="1">
    <source>
        <dbReference type="EMBL" id="GIH24537.1"/>
    </source>
</evidence>
<dbReference type="RefSeq" id="WP_204041291.1">
    <property type="nucleotide sequence ID" value="NZ_BOOA01000019.1"/>
</dbReference>
<organism evidence="1 2">
    <name type="scientific">Acrocarpospora phusangensis</name>
    <dbReference type="NCBI Taxonomy" id="1070424"/>
    <lineage>
        <taxon>Bacteria</taxon>
        <taxon>Bacillati</taxon>
        <taxon>Actinomycetota</taxon>
        <taxon>Actinomycetes</taxon>
        <taxon>Streptosporangiales</taxon>
        <taxon>Streptosporangiaceae</taxon>
        <taxon>Acrocarpospora</taxon>
    </lineage>
</organism>
<name>A0A919QE07_9ACTN</name>
<gene>
    <name evidence="1" type="ORF">Aph01nite_28470</name>
</gene>
<reference evidence="1" key="1">
    <citation type="submission" date="2021-01" db="EMBL/GenBank/DDBJ databases">
        <title>Whole genome shotgun sequence of Acrocarpospora phusangensis NBRC 108782.</title>
        <authorList>
            <person name="Komaki H."/>
            <person name="Tamura T."/>
        </authorList>
    </citation>
    <scope>NUCLEOTIDE SEQUENCE</scope>
    <source>
        <strain evidence="1">NBRC 108782</strain>
    </source>
</reference>
<dbReference type="Proteomes" id="UP000640052">
    <property type="component" value="Unassembled WGS sequence"/>
</dbReference>
<protein>
    <submittedName>
        <fullName evidence="1">Uncharacterized protein</fullName>
    </submittedName>
</protein>
<dbReference type="EMBL" id="BOOA01000019">
    <property type="protein sequence ID" value="GIH24537.1"/>
    <property type="molecule type" value="Genomic_DNA"/>
</dbReference>